<gene>
    <name evidence="1" type="ORF">NCTC13184_05747</name>
</gene>
<proteinExistence type="predicted"/>
<dbReference type="RefSeq" id="WP_128145413.1">
    <property type="nucleotide sequence ID" value="NZ_JAJFOE010000001.1"/>
</dbReference>
<organism evidence="1 2">
    <name type="scientific">Nocardia africana</name>
    <dbReference type="NCBI Taxonomy" id="134964"/>
    <lineage>
        <taxon>Bacteria</taxon>
        <taxon>Bacillati</taxon>
        <taxon>Actinomycetota</taxon>
        <taxon>Actinomycetes</taxon>
        <taxon>Mycobacteriales</taxon>
        <taxon>Nocardiaceae</taxon>
        <taxon>Nocardia</taxon>
    </lineage>
</organism>
<protein>
    <recommendedName>
        <fullName evidence="3">Tail assembly chaperone</fullName>
    </recommendedName>
</protein>
<evidence type="ECO:0000313" key="2">
    <source>
        <dbReference type="Proteomes" id="UP000255082"/>
    </source>
</evidence>
<dbReference type="AlphaFoldDB" id="A0A378X2F7"/>
<evidence type="ECO:0000313" key="1">
    <source>
        <dbReference type="EMBL" id="SUA47207.1"/>
    </source>
</evidence>
<evidence type="ECO:0008006" key="3">
    <source>
        <dbReference type="Google" id="ProtNLM"/>
    </source>
</evidence>
<sequence length="129" mass="13755">MTPAAPAAPERIDILDEFAVDGGEPVPIRLLGVDCDVRRQFTGAEAVKFYALAERVQIEELLSLITSDGPGLWEQVGQLTPEHAAKALNRIINLSELHKGELLAPLPWSALSSPTAGAQPSPESSTTTD</sequence>
<name>A0A378X2F7_9NOCA</name>
<reference evidence="1 2" key="1">
    <citation type="submission" date="2018-06" db="EMBL/GenBank/DDBJ databases">
        <authorList>
            <consortium name="Pathogen Informatics"/>
            <person name="Doyle S."/>
        </authorList>
    </citation>
    <scope>NUCLEOTIDE SEQUENCE [LARGE SCALE GENOMIC DNA]</scope>
    <source>
        <strain evidence="1 2">NCTC13184</strain>
    </source>
</reference>
<accession>A0A378X2F7</accession>
<dbReference type="OrthoDB" id="4467508at2"/>
<dbReference type="Proteomes" id="UP000255082">
    <property type="component" value="Unassembled WGS sequence"/>
</dbReference>
<dbReference type="EMBL" id="UGRU01000001">
    <property type="protein sequence ID" value="SUA47207.1"/>
    <property type="molecule type" value="Genomic_DNA"/>
</dbReference>